<organism evidence="6 7">
    <name type="scientific">Enterocloster lavalensis</name>
    <dbReference type="NCBI Taxonomy" id="460384"/>
    <lineage>
        <taxon>Bacteria</taxon>
        <taxon>Bacillati</taxon>
        <taxon>Bacillota</taxon>
        <taxon>Clostridia</taxon>
        <taxon>Lachnospirales</taxon>
        <taxon>Lachnospiraceae</taxon>
        <taxon>Enterocloster</taxon>
    </lineage>
</organism>
<evidence type="ECO:0000313" key="6">
    <source>
        <dbReference type="EMBL" id="SEU18885.1"/>
    </source>
</evidence>
<dbReference type="InterPro" id="IPR014718">
    <property type="entry name" value="GH-type_carb-bd"/>
</dbReference>
<evidence type="ECO:0000256" key="3">
    <source>
        <dbReference type="ARBA" id="ARBA00022801"/>
    </source>
</evidence>
<comment type="catalytic activity">
    <reaction evidence="1">
        <text>Hydrolysis of terminal non-reducing beta-D-galactose residues in beta-D-galactosides.</text>
        <dbReference type="EC" id="3.2.1.23"/>
    </reaction>
</comment>
<dbReference type="SMART" id="SM01038">
    <property type="entry name" value="Bgal_small_N"/>
    <property type="match status" value="1"/>
</dbReference>
<accession>A0A1I0K5T5</accession>
<dbReference type="Pfam" id="PF02929">
    <property type="entry name" value="Bgal_small_N"/>
    <property type="match status" value="1"/>
</dbReference>
<dbReference type="SUPFAM" id="SSF74650">
    <property type="entry name" value="Galactose mutarotase-like"/>
    <property type="match status" value="1"/>
</dbReference>
<reference evidence="7" key="1">
    <citation type="submission" date="2016-10" db="EMBL/GenBank/DDBJ databases">
        <authorList>
            <person name="Varghese N."/>
            <person name="Submissions S."/>
        </authorList>
    </citation>
    <scope>NUCLEOTIDE SEQUENCE [LARGE SCALE GENOMIC DNA]</scope>
    <source>
        <strain evidence="7">NLAE-zl-G277</strain>
    </source>
</reference>
<dbReference type="GO" id="GO:0004565">
    <property type="term" value="F:beta-galactosidase activity"/>
    <property type="evidence" value="ECO:0007669"/>
    <property type="project" value="UniProtKB-EC"/>
</dbReference>
<dbReference type="AlphaFoldDB" id="A0A1I0K5T5"/>
<dbReference type="GO" id="GO:0009341">
    <property type="term" value="C:beta-galactosidase complex"/>
    <property type="evidence" value="ECO:0007669"/>
    <property type="project" value="InterPro"/>
</dbReference>
<name>A0A1I0K5T5_9FIRM</name>
<dbReference type="EC" id="3.2.1.23" evidence="2"/>
<evidence type="ECO:0000313" key="7">
    <source>
        <dbReference type="Proteomes" id="UP000198508"/>
    </source>
</evidence>
<evidence type="ECO:0000256" key="1">
    <source>
        <dbReference type="ARBA" id="ARBA00001412"/>
    </source>
</evidence>
<dbReference type="PANTHER" id="PTHR46323">
    <property type="entry name" value="BETA-GALACTOSIDASE"/>
    <property type="match status" value="1"/>
</dbReference>
<protein>
    <recommendedName>
        <fullName evidence="2">beta-galactosidase</fullName>
        <ecNumber evidence="2">3.2.1.23</ecNumber>
    </recommendedName>
</protein>
<dbReference type="RefSeq" id="WP_092371291.1">
    <property type="nucleotide sequence ID" value="NZ_DAINWJ010000334.1"/>
</dbReference>
<keyword evidence="7" id="KW-1185">Reference proteome</keyword>
<dbReference type="EMBL" id="FOIM01000048">
    <property type="protein sequence ID" value="SEU18885.1"/>
    <property type="molecule type" value="Genomic_DNA"/>
</dbReference>
<evidence type="ECO:0000256" key="2">
    <source>
        <dbReference type="ARBA" id="ARBA00012756"/>
    </source>
</evidence>
<dbReference type="InterPro" id="IPR011013">
    <property type="entry name" value="Gal_mutarotase_sf_dom"/>
</dbReference>
<dbReference type="STRING" id="460384.SAMN05216313_14822"/>
<feature type="domain" description="Beta galactosidase small chain/" evidence="5">
    <location>
        <begin position="22"/>
        <end position="332"/>
    </location>
</feature>
<evidence type="ECO:0000259" key="5">
    <source>
        <dbReference type="SMART" id="SM01038"/>
    </source>
</evidence>
<dbReference type="PANTHER" id="PTHR46323:SF2">
    <property type="entry name" value="BETA-GALACTOSIDASE"/>
    <property type="match status" value="1"/>
</dbReference>
<dbReference type="InterPro" id="IPR004199">
    <property type="entry name" value="B-gal_small/dom_5"/>
</dbReference>
<dbReference type="GO" id="GO:0030246">
    <property type="term" value="F:carbohydrate binding"/>
    <property type="evidence" value="ECO:0007669"/>
    <property type="project" value="InterPro"/>
</dbReference>
<evidence type="ECO:0000256" key="4">
    <source>
        <dbReference type="ARBA" id="ARBA00023295"/>
    </source>
</evidence>
<dbReference type="InterPro" id="IPR050347">
    <property type="entry name" value="Bact_Beta-galactosidase"/>
</dbReference>
<dbReference type="GO" id="GO:0005990">
    <property type="term" value="P:lactose catabolic process"/>
    <property type="evidence" value="ECO:0007669"/>
    <property type="project" value="TreeGrafter"/>
</dbReference>
<proteinExistence type="predicted"/>
<keyword evidence="4" id="KW-0326">Glycosidase</keyword>
<sequence>MACTTEHGPKTMRVVYGDVTLGLHGEGFDYIFSHSAGGPVSMVLDGREWLYRAPRPTFWRATTDNDRGNGFSFTSAMWMGADLFVETVETRVFADGRQETAVIAPDNNRHRGDVPACEVRVEYTYRTPTVPRTTVDVGYTVSADGAVRVDVLYHGAKGLPELPVFGLRFIMPTAAEGYAYQGLSGETYPDRMAGGVRGYYEVKGLPVTPYLVPQDCGVHMETEALTVTRRTVLANERAGQKPSVTDGEHGGGRFSMKFSMVDRPFAFSCLPYTALELESATHQEELPPARRTVVCILGAVRGVGGIDSWGSDVEKDYHIDGEMDIAFAFRLERA</sequence>
<dbReference type="Gene3D" id="2.70.98.10">
    <property type="match status" value="1"/>
</dbReference>
<dbReference type="Proteomes" id="UP000198508">
    <property type="component" value="Unassembled WGS sequence"/>
</dbReference>
<gene>
    <name evidence="6" type="ORF">SAMN05216313_14822</name>
</gene>
<keyword evidence="3" id="KW-0378">Hydrolase</keyword>